<dbReference type="InterPro" id="IPR035940">
    <property type="entry name" value="CAP_sf"/>
</dbReference>
<proteinExistence type="predicted"/>
<dbReference type="PANTHER" id="PTHR34537:SF2">
    <property type="entry name" value="FERREDOXIN-LIKE PROTEIN"/>
    <property type="match status" value="1"/>
</dbReference>
<dbReference type="Gene3D" id="3.40.33.10">
    <property type="entry name" value="CAP"/>
    <property type="match status" value="1"/>
</dbReference>
<evidence type="ECO:0008006" key="3">
    <source>
        <dbReference type="Google" id="ProtNLM"/>
    </source>
</evidence>
<reference evidence="2" key="1">
    <citation type="submission" date="2020-06" db="EMBL/GenBank/DDBJ databases">
        <authorList>
            <person name="Li T."/>
            <person name="Hu X."/>
            <person name="Zhang T."/>
            <person name="Song X."/>
            <person name="Zhang H."/>
            <person name="Dai N."/>
            <person name="Sheng W."/>
            <person name="Hou X."/>
            <person name="Wei L."/>
        </authorList>
    </citation>
    <scope>NUCLEOTIDE SEQUENCE</scope>
    <source>
        <strain evidence="2">G01</strain>
        <tissue evidence="2">Leaf</tissue>
    </source>
</reference>
<sequence>MVMKAKWFCYLNWIFLSSILLLAHFVYSKNHGNAANDLLDIINANRTVQKLPKLNPSPGLGCIALQYAEQCKANCSRNNTIHCQPPEDDFTEVFAPNCGVELPTFGTISGYILGCRQKYLQPPEAFSHVLVQDQRTLSLLRNRTLTEVGVGIIGRHKHKGPYIWCVLFSNSQTNTTFVLEDLGKGIEQRRGCYSGSPSSKPCSTGHQNSAVAANIWTLVLLLFSFQVCLNTLNL</sequence>
<accession>A0AAW2RJ39</accession>
<keyword evidence="1" id="KW-0472">Membrane</keyword>
<organism evidence="2">
    <name type="scientific">Sesamum angustifolium</name>
    <dbReference type="NCBI Taxonomy" id="2727405"/>
    <lineage>
        <taxon>Eukaryota</taxon>
        <taxon>Viridiplantae</taxon>
        <taxon>Streptophyta</taxon>
        <taxon>Embryophyta</taxon>
        <taxon>Tracheophyta</taxon>
        <taxon>Spermatophyta</taxon>
        <taxon>Magnoliopsida</taxon>
        <taxon>eudicotyledons</taxon>
        <taxon>Gunneridae</taxon>
        <taxon>Pentapetalae</taxon>
        <taxon>asterids</taxon>
        <taxon>lamiids</taxon>
        <taxon>Lamiales</taxon>
        <taxon>Pedaliaceae</taxon>
        <taxon>Sesamum</taxon>
    </lineage>
</organism>
<evidence type="ECO:0000256" key="1">
    <source>
        <dbReference type="SAM" id="Phobius"/>
    </source>
</evidence>
<dbReference type="AlphaFoldDB" id="A0AAW2RJ39"/>
<dbReference type="EMBL" id="JACGWK010000001">
    <property type="protein sequence ID" value="KAL0380024.1"/>
    <property type="molecule type" value="Genomic_DNA"/>
</dbReference>
<protein>
    <recommendedName>
        <fullName evidence="3">Ferredoxin-like protein</fullName>
    </recommendedName>
</protein>
<comment type="caution">
    <text evidence="2">The sequence shown here is derived from an EMBL/GenBank/DDBJ whole genome shotgun (WGS) entry which is preliminary data.</text>
</comment>
<feature type="transmembrane region" description="Helical" evidence="1">
    <location>
        <begin position="7"/>
        <end position="27"/>
    </location>
</feature>
<dbReference type="PANTHER" id="PTHR34537">
    <property type="entry name" value="OS08G0459300 PROTEIN"/>
    <property type="match status" value="1"/>
</dbReference>
<reference evidence="2" key="2">
    <citation type="journal article" date="2024" name="Plant">
        <title>Genomic evolution and insights into agronomic trait innovations of Sesamum species.</title>
        <authorList>
            <person name="Miao H."/>
            <person name="Wang L."/>
            <person name="Qu L."/>
            <person name="Liu H."/>
            <person name="Sun Y."/>
            <person name="Le M."/>
            <person name="Wang Q."/>
            <person name="Wei S."/>
            <person name="Zheng Y."/>
            <person name="Lin W."/>
            <person name="Duan Y."/>
            <person name="Cao H."/>
            <person name="Xiong S."/>
            <person name="Wang X."/>
            <person name="Wei L."/>
            <person name="Li C."/>
            <person name="Ma Q."/>
            <person name="Ju M."/>
            <person name="Zhao R."/>
            <person name="Li G."/>
            <person name="Mu C."/>
            <person name="Tian Q."/>
            <person name="Mei H."/>
            <person name="Zhang T."/>
            <person name="Gao T."/>
            <person name="Zhang H."/>
        </authorList>
    </citation>
    <scope>NUCLEOTIDE SEQUENCE</scope>
    <source>
        <strain evidence="2">G01</strain>
    </source>
</reference>
<gene>
    <name evidence="2" type="ORF">Sangu_0066700</name>
</gene>
<dbReference type="SUPFAM" id="SSF55797">
    <property type="entry name" value="PR-1-like"/>
    <property type="match status" value="1"/>
</dbReference>
<keyword evidence="1" id="KW-0812">Transmembrane</keyword>
<evidence type="ECO:0000313" key="2">
    <source>
        <dbReference type="EMBL" id="KAL0380024.1"/>
    </source>
</evidence>
<keyword evidence="1" id="KW-1133">Transmembrane helix</keyword>
<name>A0AAW2RJ39_9LAMI</name>